<keyword evidence="2" id="KW-1185">Reference proteome</keyword>
<accession>A0A811VG34</accession>
<gene>
    <name evidence="1" type="ORF">CCAP1982_LOCUS23216</name>
</gene>
<comment type="caution">
    <text evidence="1">The sequence shown here is derived from an EMBL/GenBank/DDBJ whole genome shotgun (WGS) entry which is preliminary data.</text>
</comment>
<organism evidence="1 2">
    <name type="scientific">Ceratitis capitata</name>
    <name type="common">Mediterranean fruit fly</name>
    <name type="synonym">Tephritis capitata</name>
    <dbReference type="NCBI Taxonomy" id="7213"/>
    <lineage>
        <taxon>Eukaryota</taxon>
        <taxon>Metazoa</taxon>
        <taxon>Ecdysozoa</taxon>
        <taxon>Arthropoda</taxon>
        <taxon>Hexapoda</taxon>
        <taxon>Insecta</taxon>
        <taxon>Pterygota</taxon>
        <taxon>Neoptera</taxon>
        <taxon>Endopterygota</taxon>
        <taxon>Diptera</taxon>
        <taxon>Brachycera</taxon>
        <taxon>Muscomorpha</taxon>
        <taxon>Tephritoidea</taxon>
        <taxon>Tephritidae</taxon>
        <taxon>Ceratitis</taxon>
        <taxon>Ceratitis</taxon>
    </lineage>
</organism>
<dbReference type="AlphaFoldDB" id="A0A811VG34"/>
<dbReference type="EMBL" id="CAJHJT010000056">
    <property type="protein sequence ID" value="CAD7015268.1"/>
    <property type="molecule type" value="Genomic_DNA"/>
</dbReference>
<protein>
    <submittedName>
        <fullName evidence="1">(Mediterranean fruit fly) hypothetical protein</fullName>
    </submittedName>
</protein>
<proteinExistence type="predicted"/>
<name>A0A811VG34_CERCA</name>
<evidence type="ECO:0000313" key="1">
    <source>
        <dbReference type="EMBL" id="CAD7015268.1"/>
    </source>
</evidence>
<evidence type="ECO:0000313" key="2">
    <source>
        <dbReference type="Proteomes" id="UP000606786"/>
    </source>
</evidence>
<dbReference type="Proteomes" id="UP000606786">
    <property type="component" value="Unassembled WGS sequence"/>
</dbReference>
<sequence>MMAQCATRKQGHKQTLTHTHTHTHINMYVEIGIFVCHPARCIALIQRRVVLYTHKSASSAPGSVLSSFNATFLNGVTLIGRENMYGFLKALNVNTKFKNCIIITSEC</sequence>
<reference evidence="1" key="1">
    <citation type="submission" date="2020-11" db="EMBL/GenBank/DDBJ databases">
        <authorList>
            <person name="Whitehead M."/>
        </authorList>
    </citation>
    <scope>NUCLEOTIDE SEQUENCE</scope>
    <source>
        <strain evidence="1">EGII</strain>
    </source>
</reference>